<dbReference type="Proteomes" id="UP000886879">
    <property type="component" value="Unassembled WGS sequence"/>
</dbReference>
<dbReference type="SUPFAM" id="SSF55729">
    <property type="entry name" value="Acyl-CoA N-acyltransferases (Nat)"/>
    <property type="match status" value="1"/>
</dbReference>
<dbReference type="CDD" id="cd04301">
    <property type="entry name" value="NAT_SF"/>
    <property type="match status" value="1"/>
</dbReference>
<evidence type="ECO:0000313" key="4">
    <source>
        <dbReference type="EMBL" id="HIQ60903.1"/>
    </source>
</evidence>
<reference evidence="4" key="1">
    <citation type="submission" date="2020-10" db="EMBL/GenBank/DDBJ databases">
        <authorList>
            <person name="Gilroy R."/>
        </authorList>
    </citation>
    <scope>NUCLEOTIDE SEQUENCE</scope>
    <source>
        <strain evidence="4">ChiGjej2B2-12916</strain>
    </source>
</reference>
<evidence type="ECO:0000256" key="1">
    <source>
        <dbReference type="ARBA" id="ARBA00022679"/>
    </source>
</evidence>
<name>A0A9D1CH39_9FIRM</name>
<dbReference type="InterPro" id="IPR016181">
    <property type="entry name" value="Acyl_CoA_acyltransferase"/>
</dbReference>
<dbReference type="GO" id="GO:0016747">
    <property type="term" value="F:acyltransferase activity, transferring groups other than amino-acyl groups"/>
    <property type="evidence" value="ECO:0007669"/>
    <property type="project" value="InterPro"/>
</dbReference>
<dbReference type="PANTHER" id="PTHR43420">
    <property type="entry name" value="ACETYLTRANSFERASE"/>
    <property type="match status" value="1"/>
</dbReference>
<accession>A0A9D1CH39</accession>
<gene>
    <name evidence="4" type="ORF">IAD31_04840</name>
</gene>
<protein>
    <submittedName>
        <fullName evidence="4">GNAT family N-acetyltransferase</fullName>
    </submittedName>
</protein>
<feature type="domain" description="N-acetyltransferase" evidence="3">
    <location>
        <begin position="13"/>
        <end position="187"/>
    </location>
</feature>
<reference evidence="4" key="2">
    <citation type="journal article" date="2021" name="PeerJ">
        <title>Extensive microbial diversity within the chicken gut microbiome revealed by metagenomics and culture.</title>
        <authorList>
            <person name="Gilroy R."/>
            <person name="Ravi A."/>
            <person name="Getino M."/>
            <person name="Pursley I."/>
            <person name="Horton D.L."/>
            <person name="Alikhan N.F."/>
            <person name="Baker D."/>
            <person name="Gharbi K."/>
            <person name="Hall N."/>
            <person name="Watson M."/>
            <person name="Adriaenssens E.M."/>
            <person name="Foster-Nyarko E."/>
            <person name="Jarju S."/>
            <person name="Secka A."/>
            <person name="Antonio M."/>
            <person name="Oren A."/>
            <person name="Chaudhuri R.R."/>
            <person name="La Ragione R."/>
            <person name="Hildebrand F."/>
            <person name="Pallen M.J."/>
        </authorList>
    </citation>
    <scope>NUCLEOTIDE SEQUENCE</scope>
    <source>
        <strain evidence="4">ChiGjej2B2-12916</strain>
    </source>
</reference>
<evidence type="ECO:0000259" key="3">
    <source>
        <dbReference type="PROSITE" id="PS51186"/>
    </source>
</evidence>
<keyword evidence="1" id="KW-0808">Transferase</keyword>
<evidence type="ECO:0000256" key="2">
    <source>
        <dbReference type="ARBA" id="ARBA00023315"/>
    </source>
</evidence>
<sequence length="187" mass="21292">MPQLTIVEASTPAHFAAMSEIHALGWWAAYQEAVPLDWMEEHITPTRWVDTFAEYARTPRHHGFLLYRDNTPVGCITCGPARIGDQNHGGGMQVHFDASGYQGWGEVISFYTHPQETGKGYGSLLMNRAKEQLKEDGFQQAYVFVLRENQGARRFYARHGFSWDGTHQDIPFPHDTVCVDLRYTTTL</sequence>
<organism evidence="4 5">
    <name type="scientific">Candidatus Enterenecus faecium</name>
    <dbReference type="NCBI Taxonomy" id="2840780"/>
    <lineage>
        <taxon>Bacteria</taxon>
        <taxon>Bacillati</taxon>
        <taxon>Bacillota</taxon>
        <taxon>Clostridia</taxon>
        <taxon>Eubacteriales</taxon>
        <taxon>Candidatus Enterenecus</taxon>
    </lineage>
</organism>
<dbReference type="InterPro" id="IPR050680">
    <property type="entry name" value="YpeA/RimI_acetyltransf"/>
</dbReference>
<dbReference type="Pfam" id="PF00583">
    <property type="entry name" value="Acetyltransf_1"/>
    <property type="match status" value="1"/>
</dbReference>
<dbReference type="Gene3D" id="3.40.630.30">
    <property type="match status" value="1"/>
</dbReference>
<dbReference type="InterPro" id="IPR000182">
    <property type="entry name" value="GNAT_dom"/>
</dbReference>
<evidence type="ECO:0000313" key="5">
    <source>
        <dbReference type="Proteomes" id="UP000886879"/>
    </source>
</evidence>
<proteinExistence type="predicted"/>
<comment type="caution">
    <text evidence="4">The sequence shown here is derived from an EMBL/GenBank/DDBJ whole genome shotgun (WGS) entry which is preliminary data.</text>
</comment>
<dbReference type="PROSITE" id="PS51186">
    <property type="entry name" value="GNAT"/>
    <property type="match status" value="1"/>
</dbReference>
<dbReference type="EMBL" id="DVFO01000046">
    <property type="protein sequence ID" value="HIQ60903.1"/>
    <property type="molecule type" value="Genomic_DNA"/>
</dbReference>
<keyword evidence="2" id="KW-0012">Acyltransferase</keyword>
<dbReference type="AlphaFoldDB" id="A0A9D1CH39"/>